<evidence type="ECO:0000313" key="10">
    <source>
        <dbReference type="EMBL" id="CAB4988406.1"/>
    </source>
</evidence>
<dbReference type="EMBL" id="CAEZVC010000001">
    <property type="protein sequence ID" value="CAB4610908.1"/>
    <property type="molecule type" value="Genomic_DNA"/>
</dbReference>
<evidence type="ECO:0000313" key="9">
    <source>
        <dbReference type="EMBL" id="CAB4938802.1"/>
    </source>
</evidence>
<gene>
    <name evidence="5" type="ORF">UFOPK1762_00046</name>
    <name evidence="6" type="ORF">UFOPK1906_00025</name>
    <name evidence="7" type="ORF">UFOPK2624_00052</name>
    <name evidence="8" type="ORF">UFOPK3010_00973</name>
    <name evidence="3" type="ORF">UFOPK3331_00022</name>
    <name evidence="9" type="ORF">UFOPK3785_00030</name>
    <name evidence="10" type="ORF">UFOPK3927_01157</name>
    <name evidence="4" type="ORF">UFOPK4201_01151</name>
    <name evidence="11" type="ORF">UFOPK4371_00022</name>
</gene>
<evidence type="ECO:0000313" key="4">
    <source>
        <dbReference type="EMBL" id="CAB4371938.1"/>
    </source>
</evidence>
<organism evidence="5">
    <name type="scientific">freshwater metagenome</name>
    <dbReference type="NCBI Taxonomy" id="449393"/>
    <lineage>
        <taxon>unclassified sequences</taxon>
        <taxon>metagenomes</taxon>
        <taxon>ecological metagenomes</taxon>
    </lineage>
</organism>
<dbReference type="FunFam" id="3.40.50.720:FF:000084">
    <property type="entry name" value="Short-chain dehydrogenase reductase"/>
    <property type="match status" value="1"/>
</dbReference>
<dbReference type="PRINTS" id="PR00081">
    <property type="entry name" value="GDHRDH"/>
</dbReference>
<dbReference type="SUPFAM" id="SSF51735">
    <property type="entry name" value="NAD(P)-binding Rossmann-fold domains"/>
    <property type="match status" value="1"/>
</dbReference>
<dbReference type="InterPro" id="IPR020904">
    <property type="entry name" value="Sc_DH/Rdtase_CS"/>
</dbReference>
<comment type="similarity">
    <text evidence="1">Belongs to the short-chain dehydrogenases/reductases (SDR) family.</text>
</comment>
<dbReference type="EMBL" id="CAFBRD010000001">
    <property type="protein sequence ID" value="CAB5072513.1"/>
    <property type="molecule type" value="Genomic_DNA"/>
</dbReference>
<dbReference type="PANTHER" id="PTHR24321">
    <property type="entry name" value="DEHYDROGENASES, SHORT CHAIN"/>
    <property type="match status" value="1"/>
</dbReference>
<keyword evidence="2" id="KW-0560">Oxidoreductase</keyword>
<dbReference type="EMBL" id="CAFBOK010000131">
    <property type="protein sequence ID" value="CAB4988406.1"/>
    <property type="molecule type" value="Genomic_DNA"/>
</dbReference>
<protein>
    <submittedName>
        <fullName evidence="5">Unannotated protein</fullName>
    </submittedName>
</protein>
<dbReference type="NCBIfam" id="NF005559">
    <property type="entry name" value="PRK07231.1"/>
    <property type="match status" value="1"/>
</dbReference>
<dbReference type="Pfam" id="PF13561">
    <property type="entry name" value="adh_short_C2"/>
    <property type="match status" value="1"/>
</dbReference>
<dbReference type="EMBL" id="CAFBNJ010000001">
    <property type="protein sequence ID" value="CAB4938802.1"/>
    <property type="molecule type" value="Genomic_DNA"/>
</dbReference>
<name>A0A6J6EDI2_9ZZZZ</name>
<evidence type="ECO:0000256" key="2">
    <source>
        <dbReference type="ARBA" id="ARBA00023002"/>
    </source>
</evidence>
<dbReference type="GO" id="GO:0016491">
    <property type="term" value="F:oxidoreductase activity"/>
    <property type="evidence" value="ECO:0007669"/>
    <property type="project" value="UniProtKB-KW"/>
</dbReference>
<dbReference type="InterPro" id="IPR002347">
    <property type="entry name" value="SDR_fam"/>
</dbReference>
<dbReference type="EMBL" id="CAEZTY010000001">
    <property type="protein sequence ID" value="CAB4574531.1"/>
    <property type="molecule type" value="Genomic_DNA"/>
</dbReference>
<dbReference type="AlphaFoldDB" id="A0A6J6EDI2"/>
<evidence type="ECO:0000313" key="7">
    <source>
        <dbReference type="EMBL" id="CAB4692362.1"/>
    </source>
</evidence>
<dbReference type="EMBL" id="CAFAAM010000124">
    <property type="protein sequence ID" value="CAB4807992.1"/>
    <property type="molecule type" value="Genomic_DNA"/>
</dbReference>
<dbReference type="EMBL" id="CAEUNJ010000047">
    <property type="protein sequence ID" value="CAB4371938.1"/>
    <property type="molecule type" value="Genomic_DNA"/>
</dbReference>
<sequence length="258" mass="27065">MGGRLEGKVALITGSGRGQGEAEARLFAEEGARVVVSDIDRHAAEAVASSIGERAIAISLDVTDANAWSGAITSTTTAFGGLDILVNNAGIGIPPRLIEEETTEEHRLIIDINLHGVWLGMRSAIPVMTERGGGSIVNISSIDGLVGVAGMTSYTASKFAVTGMTKSVALEVGRRGIRVNSIHPGVIETPMVALAPPEVHLRLGEILDRQAIPRMGTPKEVAYLALFLASDESSYCTGSSFVIDGGHIAGPYRDDFTR</sequence>
<accession>A0A6J6EDI2</accession>
<dbReference type="EMBL" id="CAEZXY010000001">
    <property type="protein sequence ID" value="CAB4692362.1"/>
    <property type="molecule type" value="Genomic_DNA"/>
</dbReference>
<dbReference type="PRINTS" id="PR00080">
    <property type="entry name" value="SDRFAMILY"/>
</dbReference>
<evidence type="ECO:0000256" key="1">
    <source>
        <dbReference type="ARBA" id="ARBA00006484"/>
    </source>
</evidence>
<dbReference type="PANTHER" id="PTHR24321:SF8">
    <property type="entry name" value="ESTRADIOL 17-BETA-DEHYDROGENASE 8-RELATED"/>
    <property type="match status" value="1"/>
</dbReference>
<proteinExistence type="inferred from homology"/>
<dbReference type="InterPro" id="IPR036291">
    <property type="entry name" value="NAD(P)-bd_dom_sf"/>
</dbReference>
<dbReference type="PROSITE" id="PS00061">
    <property type="entry name" value="ADH_SHORT"/>
    <property type="match status" value="1"/>
</dbReference>
<dbReference type="Gene3D" id="3.40.50.720">
    <property type="entry name" value="NAD(P)-binding Rossmann-like Domain"/>
    <property type="match status" value="1"/>
</dbReference>
<reference evidence="5" key="1">
    <citation type="submission" date="2020-05" db="EMBL/GenBank/DDBJ databases">
        <authorList>
            <person name="Chiriac C."/>
            <person name="Salcher M."/>
            <person name="Ghai R."/>
            <person name="Kavagutti S V."/>
        </authorList>
    </citation>
    <scope>NUCLEOTIDE SEQUENCE</scope>
</reference>
<evidence type="ECO:0000313" key="5">
    <source>
        <dbReference type="EMBL" id="CAB4574531.1"/>
    </source>
</evidence>
<evidence type="ECO:0000313" key="6">
    <source>
        <dbReference type="EMBL" id="CAB4610908.1"/>
    </source>
</evidence>
<evidence type="ECO:0000313" key="11">
    <source>
        <dbReference type="EMBL" id="CAB5072513.1"/>
    </source>
</evidence>
<dbReference type="EMBL" id="CAESAL010000001">
    <property type="protein sequence ID" value="CAB4329331.1"/>
    <property type="molecule type" value="Genomic_DNA"/>
</dbReference>
<evidence type="ECO:0000313" key="8">
    <source>
        <dbReference type="EMBL" id="CAB4807992.1"/>
    </source>
</evidence>
<evidence type="ECO:0000313" key="3">
    <source>
        <dbReference type="EMBL" id="CAB4329331.1"/>
    </source>
</evidence>